<dbReference type="EMBL" id="CP007055">
    <property type="protein sequence ID" value="AHF99125.1"/>
    <property type="molecule type" value="Genomic_DNA"/>
</dbReference>
<dbReference type="OrthoDB" id="218532at2157"/>
<dbReference type="InterPro" id="IPR040624">
    <property type="entry name" value="HalOD1"/>
</dbReference>
<organism evidence="2 3">
    <name type="scientific">Halostagnicola larsenii XH-48</name>
    <dbReference type="NCBI Taxonomy" id="797299"/>
    <lineage>
        <taxon>Archaea</taxon>
        <taxon>Methanobacteriati</taxon>
        <taxon>Methanobacteriota</taxon>
        <taxon>Stenosarchaea group</taxon>
        <taxon>Halobacteria</taxon>
        <taxon>Halobacteriales</taxon>
        <taxon>Natrialbaceae</taxon>
        <taxon>Halostagnicola</taxon>
    </lineage>
</organism>
<feature type="domain" description="Halobacterial output" evidence="1">
    <location>
        <begin position="11"/>
        <end position="83"/>
    </location>
</feature>
<dbReference type="Pfam" id="PF18545">
    <property type="entry name" value="HalOD1"/>
    <property type="match status" value="1"/>
</dbReference>
<reference evidence="2 3" key="1">
    <citation type="submission" date="2014-01" db="EMBL/GenBank/DDBJ databases">
        <authorList>
            <consortium name="DOE Joint Genome Institute"/>
            <person name="Anderson I."/>
            <person name="Huntemann M."/>
            <person name="Han J."/>
            <person name="Chen A."/>
            <person name="Kyrpides N."/>
            <person name="Mavromatis K."/>
            <person name="Markowitz V."/>
            <person name="Palaniappan K."/>
            <person name="Ivanova N."/>
            <person name="Schaumberg A."/>
            <person name="Pati A."/>
            <person name="Liolios K."/>
            <person name="Nordberg H.P."/>
            <person name="Cantor M.N."/>
            <person name="Hua S.X."/>
            <person name="Woyke T."/>
        </authorList>
    </citation>
    <scope>NUCLEOTIDE SEQUENCE [LARGE SCALE GENOMIC DNA]</scope>
    <source>
        <strain evidence="2 3">XH-48</strain>
    </source>
</reference>
<evidence type="ECO:0000313" key="2">
    <source>
        <dbReference type="EMBL" id="AHF99125.1"/>
    </source>
</evidence>
<keyword evidence="3" id="KW-1185">Reference proteome</keyword>
<dbReference type="eggNOG" id="arCOG08989">
    <property type="taxonomic scope" value="Archaea"/>
</dbReference>
<sequence length="86" mass="9934">MTFFQYDWNDHDSLAVEIVTTVAELSGTSTESLESIHNVVDSDSLESIFEPRSERSRRETNHIWFAYEGFGITIYGNGFVIIRRLE</sequence>
<dbReference type="RefSeq" id="WP_049952332.1">
    <property type="nucleotide sequence ID" value="NZ_CP007055.1"/>
</dbReference>
<gene>
    <name evidence="2" type="ORF">HALLA_09980</name>
</gene>
<dbReference type="HOGENOM" id="CLU_159738_1_2_2"/>
<dbReference type="GeneID" id="25144790"/>
<dbReference type="Proteomes" id="UP000019024">
    <property type="component" value="Chromosome"/>
</dbReference>
<evidence type="ECO:0000313" key="3">
    <source>
        <dbReference type="Proteomes" id="UP000019024"/>
    </source>
</evidence>
<name>W0JK59_9EURY</name>
<dbReference type="AlphaFoldDB" id="W0JK59"/>
<dbReference type="KEGG" id="hlr:HALLA_09980"/>
<evidence type="ECO:0000259" key="1">
    <source>
        <dbReference type="Pfam" id="PF18545"/>
    </source>
</evidence>
<proteinExistence type="predicted"/>
<protein>
    <recommendedName>
        <fullName evidence="1">Halobacterial output domain-containing protein</fullName>
    </recommendedName>
</protein>
<accession>W0JK59</accession>